<proteinExistence type="predicted"/>
<organism evidence="2 3">
    <name type="scientific">Trichlorobacter thiogenes</name>
    <dbReference type="NCBI Taxonomy" id="115783"/>
    <lineage>
        <taxon>Bacteria</taxon>
        <taxon>Pseudomonadati</taxon>
        <taxon>Thermodesulfobacteriota</taxon>
        <taxon>Desulfuromonadia</taxon>
        <taxon>Geobacterales</taxon>
        <taxon>Geobacteraceae</taxon>
        <taxon>Trichlorobacter</taxon>
    </lineage>
</organism>
<gene>
    <name evidence="2" type="ORF">SAMN02745119_00213</name>
</gene>
<dbReference type="Proteomes" id="UP000190102">
    <property type="component" value="Unassembled WGS sequence"/>
</dbReference>
<keyword evidence="1" id="KW-0472">Membrane</keyword>
<dbReference type="EMBL" id="FUWR01000001">
    <property type="protein sequence ID" value="SJZ35675.1"/>
    <property type="molecule type" value="Genomic_DNA"/>
</dbReference>
<keyword evidence="1" id="KW-0812">Transmembrane</keyword>
<evidence type="ECO:0000256" key="1">
    <source>
        <dbReference type="SAM" id="Phobius"/>
    </source>
</evidence>
<accession>A0A1T4K062</accession>
<protein>
    <submittedName>
        <fullName evidence="2">Uncharacterized protein</fullName>
    </submittedName>
</protein>
<keyword evidence="3" id="KW-1185">Reference proteome</keyword>
<reference evidence="3" key="1">
    <citation type="submission" date="2017-02" db="EMBL/GenBank/DDBJ databases">
        <authorList>
            <person name="Varghese N."/>
            <person name="Submissions S."/>
        </authorList>
    </citation>
    <scope>NUCLEOTIDE SEQUENCE [LARGE SCALE GENOMIC DNA]</scope>
    <source>
        <strain evidence="3">ATCC BAA-34</strain>
    </source>
</reference>
<evidence type="ECO:0000313" key="2">
    <source>
        <dbReference type="EMBL" id="SJZ35675.1"/>
    </source>
</evidence>
<name>A0A1T4K062_9BACT</name>
<evidence type="ECO:0000313" key="3">
    <source>
        <dbReference type="Proteomes" id="UP000190102"/>
    </source>
</evidence>
<dbReference type="RefSeq" id="WP_167370378.1">
    <property type="nucleotide sequence ID" value="NZ_FUWR01000001.1"/>
</dbReference>
<sequence length="50" mass="5083">MKAKNNFSVLLAETTAKGSLAIFAGAAVFLGGFITWSAAGTVSGLMSLFN</sequence>
<feature type="transmembrane region" description="Helical" evidence="1">
    <location>
        <begin position="20"/>
        <end position="49"/>
    </location>
</feature>
<keyword evidence="1" id="KW-1133">Transmembrane helix</keyword>
<dbReference type="AlphaFoldDB" id="A0A1T4K062"/>